<feature type="chain" id="PRO_5017214554" evidence="4">
    <location>
        <begin position="21"/>
        <end position="595"/>
    </location>
</feature>
<dbReference type="PROSITE" id="PS51257">
    <property type="entry name" value="PROKAR_LIPOPROTEIN"/>
    <property type="match status" value="1"/>
</dbReference>
<name>A0A1H6RWE8_9GAMM</name>
<keyword evidence="4" id="KW-0732">Signal</keyword>
<dbReference type="RefSeq" id="WP_177166812.1">
    <property type="nucleotide sequence ID" value="NZ_FNYH01000005.1"/>
</dbReference>
<dbReference type="PANTHER" id="PTHR45586:SF1">
    <property type="entry name" value="LIPOPOLYSACCHARIDE ASSEMBLY PROTEIN B"/>
    <property type="match status" value="1"/>
</dbReference>
<feature type="repeat" description="TPR" evidence="3">
    <location>
        <begin position="442"/>
        <end position="475"/>
    </location>
</feature>
<keyword evidence="2 3" id="KW-0802">TPR repeat</keyword>
<evidence type="ECO:0000256" key="2">
    <source>
        <dbReference type="ARBA" id="ARBA00022803"/>
    </source>
</evidence>
<dbReference type="STRING" id="64971.SAMN05421831_10562"/>
<evidence type="ECO:0000256" key="1">
    <source>
        <dbReference type="ARBA" id="ARBA00022737"/>
    </source>
</evidence>
<accession>A0A1H6RWE8</accession>
<organism evidence="5 6">
    <name type="scientific">Allopseudospirillum japonicum</name>
    <dbReference type="NCBI Taxonomy" id="64971"/>
    <lineage>
        <taxon>Bacteria</taxon>
        <taxon>Pseudomonadati</taxon>
        <taxon>Pseudomonadota</taxon>
        <taxon>Gammaproteobacteria</taxon>
        <taxon>Oceanospirillales</taxon>
        <taxon>Oceanospirillaceae</taxon>
        <taxon>Allopseudospirillum</taxon>
    </lineage>
</organism>
<protein>
    <submittedName>
        <fullName evidence="5">Tetratricopeptide repeat-containing protein</fullName>
    </submittedName>
</protein>
<dbReference type="SUPFAM" id="SSF48452">
    <property type="entry name" value="TPR-like"/>
    <property type="match status" value="2"/>
</dbReference>
<dbReference type="PANTHER" id="PTHR45586">
    <property type="entry name" value="TPR REPEAT-CONTAINING PROTEIN PA4667"/>
    <property type="match status" value="1"/>
</dbReference>
<dbReference type="SMART" id="SM00028">
    <property type="entry name" value="TPR"/>
    <property type="match status" value="6"/>
</dbReference>
<dbReference type="AlphaFoldDB" id="A0A1H6RWE8"/>
<evidence type="ECO:0000256" key="4">
    <source>
        <dbReference type="SAM" id="SignalP"/>
    </source>
</evidence>
<feature type="repeat" description="TPR" evidence="3">
    <location>
        <begin position="511"/>
        <end position="544"/>
    </location>
</feature>
<dbReference type="Pfam" id="PF13432">
    <property type="entry name" value="TPR_16"/>
    <property type="match status" value="1"/>
</dbReference>
<dbReference type="Pfam" id="PF14559">
    <property type="entry name" value="TPR_19"/>
    <property type="match status" value="1"/>
</dbReference>
<feature type="signal peptide" evidence="4">
    <location>
        <begin position="1"/>
        <end position="20"/>
    </location>
</feature>
<dbReference type="Pfam" id="PF13181">
    <property type="entry name" value="TPR_8"/>
    <property type="match status" value="1"/>
</dbReference>
<dbReference type="InterPro" id="IPR051012">
    <property type="entry name" value="CellSynth/LPSAsmb/PSIAsmb"/>
</dbReference>
<sequence>MKPNSIRLALTLVSALGVSACTSGPWNKTTPAQVAYQWPQEAQLAPIQGLNRHTLYPLLLAEIAGQRNQVDLALQEYIKLARASQHPRIAERAAYIAQYEEKDQLALEAARIWAQAEPESVDAQRILVMLLMKAHAYTQALTHLHRLYELTGSSYYTLLANRAVEQNRQDTSNLQAIYQQLRVYHTRTQASLDYLNALAIFEVALDHPITAQAHLNQVLAQAPNNERALLLKAQILREQDKLQEALNLLKAGLKRQPESLRLLLEYARLQLAANDLQGASQTFAQIRRYHPGDSQVVLALARLYVEQGELQAARQELESLLERDEASIDLSSPETLYQALYYLGRIAQEEADPIQALDYYWQVGPSSVFVDAKLRALQILEEESALPEAIEALQQQRQDFSQQDEVLLMLMTDLLYKHEQYQTLVDVLSEAMQSRPEYHQHARFLYARAMAYLALDQLAAAEKDFRLLLEKEPDNATVLNALGYSLTERTNRHQEASVLIEKAYALNPREAAIIDSMGWVKFNLGEYQSAVEYLQKAYQLAEDVEIASHLIQALWFSGEKAKARVLWRQLQKEYSRPWPQLMQDLYQQLPELGEE</sequence>
<gene>
    <name evidence="5" type="ORF">SAMN05421831_10562</name>
</gene>
<evidence type="ECO:0000313" key="6">
    <source>
        <dbReference type="Proteomes" id="UP000242999"/>
    </source>
</evidence>
<proteinExistence type="predicted"/>
<dbReference type="PROSITE" id="PS50005">
    <property type="entry name" value="TPR"/>
    <property type="match status" value="2"/>
</dbReference>
<keyword evidence="1" id="KW-0677">Repeat</keyword>
<reference evidence="6" key="1">
    <citation type="submission" date="2016-10" db="EMBL/GenBank/DDBJ databases">
        <authorList>
            <person name="Varghese N."/>
            <person name="Submissions S."/>
        </authorList>
    </citation>
    <scope>NUCLEOTIDE SEQUENCE [LARGE SCALE GENOMIC DNA]</scope>
    <source>
        <strain evidence="6">DSM 7165</strain>
    </source>
</reference>
<dbReference type="Gene3D" id="1.25.40.10">
    <property type="entry name" value="Tetratricopeptide repeat domain"/>
    <property type="match status" value="2"/>
</dbReference>
<evidence type="ECO:0000256" key="3">
    <source>
        <dbReference type="PROSITE-ProRule" id="PRU00339"/>
    </source>
</evidence>
<dbReference type="InterPro" id="IPR019734">
    <property type="entry name" value="TPR_rpt"/>
</dbReference>
<evidence type="ECO:0000313" key="5">
    <source>
        <dbReference type="EMBL" id="SEI60178.1"/>
    </source>
</evidence>
<dbReference type="InterPro" id="IPR011990">
    <property type="entry name" value="TPR-like_helical_dom_sf"/>
</dbReference>
<keyword evidence="6" id="KW-1185">Reference proteome</keyword>
<dbReference type="Proteomes" id="UP000242999">
    <property type="component" value="Unassembled WGS sequence"/>
</dbReference>
<dbReference type="EMBL" id="FNYH01000005">
    <property type="protein sequence ID" value="SEI60178.1"/>
    <property type="molecule type" value="Genomic_DNA"/>
</dbReference>